<evidence type="ECO:0000313" key="3">
    <source>
        <dbReference type="Proteomes" id="UP001642464"/>
    </source>
</evidence>
<feature type="compositionally biased region" description="Basic and acidic residues" evidence="1">
    <location>
        <begin position="196"/>
        <end position="206"/>
    </location>
</feature>
<evidence type="ECO:0000256" key="1">
    <source>
        <dbReference type="SAM" id="MobiDB-lite"/>
    </source>
</evidence>
<dbReference type="EMBL" id="CAXAMM010039640">
    <property type="protein sequence ID" value="CAK9087970.1"/>
    <property type="molecule type" value="Genomic_DNA"/>
</dbReference>
<reference evidence="2 3" key="1">
    <citation type="submission" date="2024-02" db="EMBL/GenBank/DDBJ databases">
        <authorList>
            <person name="Chen Y."/>
            <person name="Shah S."/>
            <person name="Dougan E. K."/>
            <person name="Thang M."/>
            <person name="Chan C."/>
        </authorList>
    </citation>
    <scope>NUCLEOTIDE SEQUENCE [LARGE SCALE GENOMIC DNA]</scope>
</reference>
<gene>
    <name evidence="2" type="ORF">SCF082_LOCUS41564</name>
</gene>
<feature type="region of interest" description="Disordered" evidence="1">
    <location>
        <begin position="196"/>
        <end position="218"/>
    </location>
</feature>
<evidence type="ECO:0000313" key="2">
    <source>
        <dbReference type="EMBL" id="CAK9087970.1"/>
    </source>
</evidence>
<organism evidence="2 3">
    <name type="scientific">Durusdinium trenchii</name>
    <dbReference type="NCBI Taxonomy" id="1381693"/>
    <lineage>
        <taxon>Eukaryota</taxon>
        <taxon>Sar</taxon>
        <taxon>Alveolata</taxon>
        <taxon>Dinophyceae</taxon>
        <taxon>Suessiales</taxon>
        <taxon>Symbiodiniaceae</taxon>
        <taxon>Durusdinium</taxon>
    </lineage>
</organism>
<dbReference type="InterPro" id="IPR000884">
    <property type="entry name" value="TSP1_rpt"/>
</dbReference>
<protein>
    <submittedName>
        <fullName evidence="2">Protein transport protein SEC23</fullName>
    </submittedName>
</protein>
<dbReference type="Gene3D" id="2.20.100.10">
    <property type="entry name" value="Thrombospondin type-1 (TSP1) repeat"/>
    <property type="match status" value="1"/>
</dbReference>
<dbReference type="InterPro" id="IPR036383">
    <property type="entry name" value="TSP1_rpt_sf"/>
</dbReference>
<name>A0ABP0QKK3_9DINO</name>
<sequence>MKTVVSILLGQQLGFANAYSAEVHADGRIDRLMRVEDNQEEQLATVKSHKSTVDDEVFNDGEKNSLNSFFECAKEGGNCTCEDGVVLYGRPSLGAWQELRVQGSVLCTASLFDSSVAPAGETNICRCYSLSWCRSNNENHFINDLSHRRRNNLGTPGKNLHQRRRWCGWGPRDCTWSMWSKWSECRGGEECTETGVSERTRHKESEAANGGSCKDEPTSDIKQCSWVGCKQAQAQGTEAKQEANSAEAKPEMLEEIAPNISLDGSTATASFLQHLLLCTMVVFFFSLLATASGESSQPPSAEERIGAVAQLLSAHSEAVGERFAATAKALATNGELTPLKLAQLAAAQLVNPLPKMELEDLRAQTITVCMEALYGVTGAAAMAEGIANDMGLEAADEGVTIFRVSS</sequence>
<dbReference type="Proteomes" id="UP001642464">
    <property type="component" value="Unassembled WGS sequence"/>
</dbReference>
<keyword evidence="3" id="KW-1185">Reference proteome</keyword>
<accession>A0ABP0QKK3</accession>
<proteinExistence type="predicted"/>
<comment type="caution">
    <text evidence="2">The sequence shown here is derived from an EMBL/GenBank/DDBJ whole genome shotgun (WGS) entry which is preliminary data.</text>
</comment>
<dbReference type="PROSITE" id="PS50092">
    <property type="entry name" value="TSP1"/>
    <property type="match status" value="1"/>
</dbReference>